<evidence type="ECO:0000313" key="1">
    <source>
        <dbReference type="EMBL" id="HII84694.1"/>
    </source>
</evidence>
<name>A0A7J4TKZ2_9EURY</name>
<dbReference type="EMBL" id="DUHE01000214">
    <property type="protein sequence ID" value="HII84694.1"/>
    <property type="molecule type" value="Genomic_DNA"/>
</dbReference>
<dbReference type="Proteomes" id="UP000586031">
    <property type="component" value="Unassembled WGS sequence"/>
</dbReference>
<accession>A0A7J4TKZ2</accession>
<comment type="caution">
    <text evidence="1">The sequence shown here is derived from an EMBL/GenBank/DDBJ whole genome shotgun (WGS) entry which is preliminary data.</text>
</comment>
<dbReference type="AlphaFoldDB" id="A0A7J4TKZ2"/>
<organism evidence="1 2">
    <name type="scientific">Methanobacterium subterraneum</name>
    <dbReference type="NCBI Taxonomy" id="59277"/>
    <lineage>
        <taxon>Archaea</taxon>
        <taxon>Methanobacteriati</taxon>
        <taxon>Methanobacteriota</taxon>
        <taxon>Methanomada group</taxon>
        <taxon>Methanobacteria</taxon>
        <taxon>Methanobacteriales</taxon>
        <taxon>Methanobacteriaceae</taxon>
        <taxon>Methanobacterium</taxon>
    </lineage>
</organism>
<proteinExistence type="predicted"/>
<gene>
    <name evidence="1" type="ORF">HA271_07680</name>
</gene>
<sequence>MVTESIRPKFIRIKILNERFNEYLINDWAIINHTTKENNGNKIGLLKIITRDKKII</sequence>
<evidence type="ECO:0000313" key="2">
    <source>
        <dbReference type="Proteomes" id="UP000586031"/>
    </source>
</evidence>
<protein>
    <submittedName>
        <fullName evidence="1">Uncharacterized protein</fullName>
    </submittedName>
</protein>
<reference evidence="2" key="1">
    <citation type="journal article" date="2020" name="bioRxiv">
        <title>A rank-normalized archaeal taxonomy based on genome phylogeny resolves widespread incomplete and uneven classifications.</title>
        <authorList>
            <person name="Rinke C."/>
            <person name="Chuvochina M."/>
            <person name="Mussig A.J."/>
            <person name="Chaumeil P.-A."/>
            <person name="Waite D.W."/>
            <person name="Whitman W.B."/>
            <person name="Parks D.H."/>
            <person name="Hugenholtz P."/>
        </authorList>
    </citation>
    <scope>NUCLEOTIDE SEQUENCE [LARGE SCALE GENOMIC DNA]</scope>
</reference>